<protein>
    <submittedName>
        <fullName evidence="1">Uncharacterized protein</fullName>
    </submittedName>
</protein>
<name>A0A4S2N2P5_9PEZI</name>
<evidence type="ECO:0000313" key="2">
    <source>
        <dbReference type="Proteomes" id="UP000298138"/>
    </source>
</evidence>
<dbReference type="InParanoid" id="A0A4S2N2P5"/>
<reference evidence="1 2" key="1">
    <citation type="submission" date="2019-04" db="EMBL/GenBank/DDBJ databases">
        <title>Comparative genomics and transcriptomics to analyze fruiting body development in filamentous ascomycetes.</title>
        <authorList>
            <consortium name="DOE Joint Genome Institute"/>
            <person name="Lutkenhaus R."/>
            <person name="Traeger S."/>
            <person name="Breuer J."/>
            <person name="Kuo A."/>
            <person name="Lipzen A."/>
            <person name="Pangilinan J."/>
            <person name="Dilworth D."/>
            <person name="Sandor L."/>
            <person name="Poggeler S."/>
            <person name="Barry K."/>
            <person name="Grigoriev I.V."/>
            <person name="Nowrousian M."/>
        </authorList>
    </citation>
    <scope>NUCLEOTIDE SEQUENCE [LARGE SCALE GENOMIC DNA]</scope>
    <source>
        <strain evidence="1 2">CBS 389.68</strain>
    </source>
</reference>
<evidence type="ECO:0000313" key="1">
    <source>
        <dbReference type="EMBL" id="TGZ83296.1"/>
    </source>
</evidence>
<proteinExistence type="predicted"/>
<keyword evidence="2" id="KW-1185">Reference proteome</keyword>
<accession>A0A4S2N2P5</accession>
<sequence>MHQIKHRNAVLVTTILMPDDKPSRTSYFPRQVTPNASIERSQCMGSKVGSKSLGFGRRSFSFTHAHSPWYGRWRSTGTSAGIVLQFHNFRVVIRRSPCFRHLFFLALQRFHPHRPSCSARVSFFGGLCWFSVLAVRSDRPMASVAVFVWSTTIQSGMSLM</sequence>
<organism evidence="1 2">
    <name type="scientific">Ascodesmis nigricans</name>
    <dbReference type="NCBI Taxonomy" id="341454"/>
    <lineage>
        <taxon>Eukaryota</taxon>
        <taxon>Fungi</taxon>
        <taxon>Dikarya</taxon>
        <taxon>Ascomycota</taxon>
        <taxon>Pezizomycotina</taxon>
        <taxon>Pezizomycetes</taxon>
        <taxon>Pezizales</taxon>
        <taxon>Ascodesmidaceae</taxon>
        <taxon>Ascodesmis</taxon>
    </lineage>
</organism>
<gene>
    <name evidence="1" type="ORF">EX30DRAFT_152463</name>
</gene>
<dbReference type="Proteomes" id="UP000298138">
    <property type="component" value="Unassembled WGS sequence"/>
</dbReference>
<dbReference type="EMBL" id="ML220114">
    <property type="protein sequence ID" value="TGZ83296.1"/>
    <property type="molecule type" value="Genomic_DNA"/>
</dbReference>
<dbReference type="AlphaFoldDB" id="A0A4S2N2P5"/>